<accession>A0A8S0WGS8</accession>
<feature type="transmembrane region" description="Helical" evidence="8">
    <location>
        <begin position="412"/>
        <end position="430"/>
    </location>
</feature>
<reference evidence="11" key="1">
    <citation type="submission" date="2014-11" db="EMBL/GenBank/DDBJ databases">
        <authorList>
            <person name="Hornung B.V."/>
        </authorList>
    </citation>
    <scope>NUCLEOTIDE SEQUENCE</scope>
    <source>
        <strain evidence="11">INE</strain>
    </source>
</reference>
<feature type="compositionally biased region" description="Basic and acidic residues" evidence="7">
    <location>
        <begin position="208"/>
        <end position="247"/>
    </location>
</feature>
<dbReference type="SUPFAM" id="SSF103473">
    <property type="entry name" value="MFS general substrate transporter"/>
    <property type="match status" value="1"/>
</dbReference>
<feature type="transmembrane region" description="Helical" evidence="8">
    <location>
        <begin position="372"/>
        <end position="391"/>
    </location>
</feature>
<protein>
    <submittedName>
        <fullName evidence="11">Major facilitator super MFS 1</fullName>
    </submittedName>
    <submittedName>
        <fullName evidence="10">Major facilitator superfamily transporter</fullName>
    </submittedName>
</protein>
<dbReference type="GO" id="GO:0005886">
    <property type="term" value="C:plasma membrane"/>
    <property type="evidence" value="ECO:0007669"/>
    <property type="project" value="UniProtKB-SubCell"/>
</dbReference>
<keyword evidence="6 8" id="KW-0472">Membrane</keyword>
<organism evidence="10">
    <name type="scientific">Acididesulfobacillus acetoxydans</name>
    <dbReference type="NCBI Taxonomy" id="1561005"/>
    <lineage>
        <taxon>Bacteria</taxon>
        <taxon>Bacillati</taxon>
        <taxon>Bacillota</taxon>
        <taxon>Clostridia</taxon>
        <taxon>Eubacteriales</taxon>
        <taxon>Peptococcaceae</taxon>
        <taxon>Acididesulfobacillus</taxon>
    </lineage>
</organism>
<name>A0A8S0WGS8_9FIRM</name>
<dbReference type="PANTHER" id="PTHR43266">
    <property type="entry name" value="MACROLIDE-EFFLUX PROTEIN"/>
    <property type="match status" value="1"/>
</dbReference>
<evidence type="ECO:0000256" key="5">
    <source>
        <dbReference type="ARBA" id="ARBA00022989"/>
    </source>
</evidence>
<keyword evidence="2" id="KW-0813">Transport</keyword>
<dbReference type="Gene3D" id="1.20.1250.20">
    <property type="entry name" value="MFS general substrate transporter like domains"/>
    <property type="match status" value="1"/>
</dbReference>
<comment type="subcellular location">
    <subcellularLocation>
        <location evidence="1">Cell membrane</location>
        <topology evidence="1">Multi-pass membrane protein</topology>
    </subcellularLocation>
</comment>
<dbReference type="Proteomes" id="UP001071230">
    <property type="component" value="Unassembled WGS sequence"/>
</dbReference>
<feature type="transmembrane region" description="Helical" evidence="8">
    <location>
        <begin position="348"/>
        <end position="366"/>
    </location>
</feature>
<dbReference type="PANTHER" id="PTHR43266:SF2">
    <property type="entry name" value="MAJOR FACILITATOR SUPERFAMILY (MFS) PROFILE DOMAIN-CONTAINING PROTEIN"/>
    <property type="match status" value="1"/>
</dbReference>
<sequence length="463" mass="49916">MAVEASPPKPWTLLKERDFSLLLTGQFVSALGDKLHYVALGVLVYRLTGSALDVGKVTLATFLPYLLFGLIAGAYVDRWDKKKTMIAADLSRAFLVSLIPFVIGYSLNLVYLISFLCTTANLFFSPARMAVIPAIFKKGDILTATSLDESAQNITEVLGFALAGIVTVLIQIEHVFFLDALTFLVSAFTIFLMGFKFEKIGGAGEEDVRRSTEGEASVREEAAAREKASAKGDAGKETADEGGIKDTADEEGMGEVAGEESGAGHVWQDILAGLVYIMKTRILADTLLTYCIVLVFFSGFNPLVFVYALQALGVSPVGLGVLEATMAVGITFGSFALVAWGGRFSKRGLMLAGFFLSGVTISALGLYPWYPLALVCFFFSGVSNSLFLIPIQSIFQEETKPSMRGRVFSARFATTRAAFLVSVAVLSFLANKIGVNRAYLFSGVALLLTSFVLLARGQRVEQV</sequence>
<dbReference type="PROSITE" id="PS50850">
    <property type="entry name" value="MFS"/>
    <property type="match status" value="1"/>
</dbReference>
<feature type="transmembrane region" description="Helical" evidence="8">
    <location>
        <begin position="287"/>
        <end position="309"/>
    </location>
</feature>
<dbReference type="InterPro" id="IPR020846">
    <property type="entry name" value="MFS_dom"/>
</dbReference>
<evidence type="ECO:0000256" key="4">
    <source>
        <dbReference type="ARBA" id="ARBA00022692"/>
    </source>
</evidence>
<keyword evidence="12" id="KW-1185">Reference proteome</keyword>
<evidence type="ECO:0000259" key="9">
    <source>
        <dbReference type="PROSITE" id="PS50850"/>
    </source>
</evidence>
<dbReference type="CDD" id="cd06173">
    <property type="entry name" value="MFS_MefA_like"/>
    <property type="match status" value="1"/>
</dbReference>
<keyword evidence="4 8" id="KW-0812">Transmembrane</keyword>
<feature type="transmembrane region" description="Helical" evidence="8">
    <location>
        <begin position="176"/>
        <end position="195"/>
    </location>
</feature>
<feature type="domain" description="Major facilitator superfamily (MFS) profile" evidence="9">
    <location>
        <begin position="277"/>
        <end position="463"/>
    </location>
</feature>
<dbReference type="AlphaFoldDB" id="A0A8S0WGS8"/>
<feature type="region of interest" description="Disordered" evidence="7">
    <location>
        <begin position="208"/>
        <end position="248"/>
    </location>
</feature>
<evidence type="ECO:0000313" key="10">
    <source>
        <dbReference type="EMBL" id="CAA7602152.1"/>
    </source>
</evidence>
<dbReference type="Pfam" id="PF07690">
    <property type="entry name" value="MFS_1"/>
    <property type="match status" value="2"/>
</dbReference>
<feature type="transmembrane region" description="Helical" evidence="8">
    <location>
        <begin position="321"/>
        <end position="341"/>
    </location>
</feature>
<dbReference type="InterPro" id="IPR011701">
    <property type="entry name" value="MFS"/>
</dbReference>
<dbReference type="EMBL" id="LR746496">
    <property type="protein sequence ID" value="CAA7602152.1"/>
    <property type="molecule type" value="Genomic_DNA"/>
</dbReference>
<dbReference type="GO" id="GO:0022857">
    <property type="term" value="F:transmembrane transporter activity"/>
    <property type="evidence" value="ECO:0007669"/>
    <property type="project" value="InterPro"/>
</dbReference>
<dbReference type="EMBL" id="CDGJ01000078">
    <property type="protein sequence ID" value="CEJ08004.1"/>
    <property type="molecule type" value="Genomic_DNA"/>
</dbReference>
<keyword evidence="5 8" id="KW-1133">Transmembrane helix</keyword>
<proteinExistence type="predicted"/>
<gene>
    <name evidence="11" type="ORF">DEACI_2479</name>
    <name evidence="10" type="ORF">DEACI_2825</name>
</gene>
<dbReference type="KEGG" id="aacx:DEACI_2825"/>
<evidence type="ECO:0000256" key="2">
    <source>
        <dbReference type="ARBA" id="ARBA00022448"/>
    </source>
</evidence>
<dbReference type="InterPro" id="IPR036259">
    <property type="entry name" value="MFS_trans_sf"/>
</dbReference>
<evidence type="ECO:0000256" key="7">
    <source>
        <dbReference type="SAM" id="MobiDB-lite"/>
    </source>
</evidence>
<evidence type="ECO:0000313" key="12">
    <source>
        <dbReference type="Proteomes" id="UP001071230"/>
    </source>
</evidence>
<reference evidence="10" key="2">
    <citation type="submission" date="2020-01" db="EMBL/GenBank/DDBJ databases">
        <authorList>
            <person name="Hornung B."/>
        </authorList>
    </citation>
    <scope>NUCLEOTIDE SEQUENCE</scope>
    <source>
        <strain evidence="10">PacBioINE</strain>
    </source>
</reference>
<evidence type="ECO:0000256" key="6">
    <source>
        <dbReference type="ARBA" id="ARBA00023136"/>
    </source>
</evidence>
<keyword evidence="3" id="KW-1003">Cell membrane</keyword>
<dbReference type="Proteomes" id="UP000836597">
    <property type="component" value="Chromosome"/>
</dbReference>
<feature type="transmembrane region" description="Helical" evidence="8">
    <location>
        <begin position="436"/>
        <end position="455"/>
    </location>
</feature>
<evidence type="ECO:0000313" key="11">
    <source>
        <dbReference type="EMBL" id="CEJ08004.1"/>
    </source>
</evidence>
<evidence type="ECO:0000256" key="8">
    <source>
        <dbReference type="SAM" id="Phobius"/>
    </source>
</evidence>
<evidence type="ECO:0000256" key="1">
    <source>
        <dbReference type="ARBA" id="ARBA00004651"/>
    </source>
</evidence>
<evidence type="ECO:0000256" key="3">
    <source>
        <dbReference type="ARBA" id="ARBA00022475"/>
    </source>
</evidence>
<feature type="transmembrane region" description="Helical" evidence="8">
    <location>
        <begin position="57"/>
        <end position="76"/>
    </location>
</feature>